<organism evidence="3 4">
    <name type="scientific">Sulfuricurvum kujiense (strain ATCC BAA-921 / DSM 16994 / JCM 11577 / YK-1)</name>
    <dbReference type="NCBI Taxonomy" id="709032"/>
    <lineage>
        <taxon>Bacteria</taxon>
        <taxon>Pseudomonadati</taxon>
        <taxon>Campylobacterota</taxon>
        <taxon>Epsilonproteobacteria</taxon>
        <taxon>Campylobacterales</taxon>
        <taxon>Sulfurimonadaceae</taxon>
        <taxon>Sulfuricurvum</taxon>
    </lineage>
</organism>
<dbReference type="OrthoDB" id="9786188at2"/>
<name>E4TZG3_SULKY</name>
<dbReference type="eggNOG" id="COG2755">
    <property type="taxonomic scope" value="Bacteria"/>
</dbReference>
<dbReference type="InterPro" id="IPR036514">
    <property type="entry name" value="SGNH_hydro_sf"/>
</dbReference>
<dbReference type="Pfam" id="PF13472">
    <property type="entry name" value="Lipase_GDSL_2"/>
    <property type="match status" value="1"/>
</dbReference>
<dbReference type="RefSeq" id="WP_013461387.1">
    <property type="nucleotide sequence ID" value="NC_014762.1"/>
</dbReference>
<keyword evidence="4" id="KW-1185">Reference proteome</keyword>
<gene>
    <name evidence="3" type="ordered locus">Sulku_2531</name>
</gene>
<evidence type="ECO:0000256" key="1">
    <source>
        <dbReference type="SAM" id="Phobius"/>
    </source>
</evidence>
<keyword evidence="1" id="KW-0812">Transmembrane</keyword>
<accession>E4TZG3</accession>
<feature type="domain" description="SGNH hydrolase-type esterase" evidence="2">
    <location>
        <begin position="42"/>
        <end position="193"/>
    </location>
</feature>
<keyword evidence="1" id="KW-1133">Transmembrane helix</keyword>
<keyword evidence="1" id="KW-0472">Membrane</keyword>
<sequence length="211" mass="23605">MTLNRTYGILAVLLVGSFLINRYYLSSNQAKKPIDKEGVILAFGDSLTYGYGAAPQESYPTRLEKMLGRNVINAGIPGEVSDEGLKRLPSLLKKYHPKLLILCHGGNDILQKKSTDLLRNNLAQMIRLAREEGSEVILIAVPEFGLLYLSPLPLYGELAEQYHLAIESDILSNLLHDNRYKSDYIHPNALGYQKMAEAVGEIIKDNYILEN</sequence>
<dbReference type="HOGENOM" id="CLU_051180_1_2_7"/>
<dbReference type="InterPro" id="IPR051532">
    <property type="entry name" value="Ester_Hydrolysis_Enzymes"/>
</dbReference>
<dbReference type="PANTHER" id="PTHR30383:SF5">
    <property type="entry name" value="SGNH HYDROLASE-TYPE ESTERASE DOMAIN-CONTAINING PROTEIN"/>
    <property type="match status" value="1"/>
</dbReference>
<dbReference type="Gene3D" id="3.40.50.1110">
    <property type="entry name" value="SGNH hydrolase"/>
    <property type="match status" value="1"/>
</dbReference>
<feature type="transmembrane region" description="Helical" evidence="1">
    <location>
        <begin position="6"/>
        <end position="25"/>
    </location>
</feature>
<evidence type="ECO:0000313" key="4">
    <source>
        <dbReference type="Proteomes" id="UP000008721"/>
    </source>
</evidence>
<evidence type="ECO:0000313" key="3">
    <source>
        <dbReference type="EMBL" id="ADR35190.1"/>
    </source>
</evidence>
<dbReference type="EMBL" id="CP002355">
    <property type="protein sequence ID" value="ADR35190.1"/>
    <property type="molecule type" value="Genomic_DNA"/>
</dbReference>
<reference evidence="3 4" key="1">
    <citation type="journal article" date="2012" name="Stand. Genomic Sci.">
        <title>Complete genome sequence of the sulfur compounds oxidizing chemolithoautotroph Sulfuricurvum kujiense type strain (YK-1(T)).</title>
        <authorList>
            <person name="Han C."/>
            <person name="Kotsyurbenko O."/>
            <person name="Chertkov O."/>
            <person name="Held B."/>
            <person name="Lapidus A."/>
            <person name="Nolan M."/>
            <person name="Lucas S."/>
            <person name="Hammon N."/>
            <person name="Deshpande S."/>
            <person name="Cheng J.F."/>
            <person name="Tapia R."/>
            <person name="Goodwin L.A."/>
            <person name="Pitluck S."/>
            <person name="Liolios K."/>
            <person name="Pagani I."/>
            <person name="Ivanova N."/>
            <person name="Mavromatis K."/>
            <person name="Mikhailova N."/>
            <person name="Pati A."/>
            <person name="Chen A."/>
            <person name="Palaniappan K."/>
            <person name="Land M."/>
            <person name="Hauser L."/>
            <person name="Chang Y.J."/>
            <person name="Jeffries C.D."/>
            <person name="Brambilla E.M."/>
            <person name="Rohde M."/>
            <person name="Spring S."/>
            <person name="Sikorski J."/>
            <person name="Goker M."/>
            <person name="Woyke T."/>
            <person name="Bristow J."/>
            <person name="Eisen J.A."/>
            <person name="Markowitz V."/>
            <person name="Hugenholtz P."/>
            <person name="Kyrpides N.C."/>
            <person name="Klenk H.P."/>
            <person name="Detter J.C."/>
        </authorList>
    </citation>
    <scope>NUCLEOTIDE SEQUENCE [LARGE SCALE GENOMIC DNA]</scope>
    <source>
        <strain evidence="4">ATCC BAA-921 / DSM 16994 / JCM 11577 / YK-1</strain>
    </source>
</reference>
<dbReference type="InterPro" id="IPR013830">
    <property type="entry name" value="SGNH_hydro"/>
</dbReference>
<dbReference type="Proteomes" id="UP000008721">
    <property type="component" value="Chromosome"/>
</dbReference>
<protein>
    <submittedName>
        <fullName evidence="3">Lipolytic protein G-D-S-L family</fullName>
    </submittedName>
</protein>
<proteinExistence type="predicted"/>
<dbReference type="GO" id="GO:0004622">
    <property type="term" value="F:phosphatidylcholine lysophospholipase activity"/>
    <property type="evidence" value="ECO:0007669"/>
    <property type="project" value="TreeGrafter"/>
</dbReference>
<dbReference type="KEGG" id="sku:Sulku_2531"/>
<dbReference type="SUPFAM" id="SSF52266">
    <property type="entry name" value="SGNH hydrolase"/>
    <property type="match status" value="1"/>
</dbReference>
<dbReference type="STRING" id="709032.Sulku_2531"/>
<dbReference type="PANTHER" id="PTHR30383">
    <property type="entry name" value="THIOESTERASE 1/PROTEASE 1/LYSOPHOSPHOLIPASE L1"/>
    <property type="match status" value="1"/>
</dbReference>
<dbReference type="AlphaFoldDB" id="E4TZG3"/>
<evidence type="ECO:0000259" key="2">
    <source>
        <dbReference type="Pfam" id="PF13472"/>
    </source>
</evidence>